<feature type="compositionally biased region" description="Acidic residues" evidence="1">
    <location>
        <begin position="280"/>
        <end position="289"/>
    </location>
</feature>
<dbReference type="EMBL" id="JAWDJX010000033">
    <property type="protein sequence ID" value="KAK3050291.1"/>
    <property type="molecule type" value="Genomic_DNA"/>
</dbReference>
<protein>
    <submittedName>
        <fullName evidence="2">Uncharacterized protein</fullName>
    </submittedName>
</protein>
<proteinExistence type="predicted"/>
<gene>
    <name evidence="2" type="ORF">LTR09_008440</name>
</gene>
<feature type="compositionally biased region" description="Basic and acidic residues" evidence="1">
    <location>
        <begin position="266"/>
        <end position="278"/>
    </location>
</feature>
<evidence type="ECO:0000256" key="1">
    <source>
        <dbReference type="SAM" id="MobiDB-lite"/>
    </source>
</evidence>
<name>A0AAJ0DAH7_9PEZI</name>
<dbReference type="Proteomes" id="UP001271007">
    <property type="component" value="Unassembled WGS sequence"/>
</dbReference>
<accession>A0AAJ0DAH7</accession>
<sequence length="289" mass="32288">MAQVKIYVTKNGTSTLVRTLPESLLSKCSRTIRNLLENQHGLEKEVHFTGISPAPLDFVLTEILKNGTKTYIRVHKEPLERAVAIFQAIEALAVEPPQPQVDGFIVQHIAHNQITPQGMVAVHLAYESRKETSKAWPTMVHQMSWDFTNGHYEADDAAALQNAADPYPTLLAAVDAKIKYLEQRRENFGEASARFGGQESGHSRGRQGSGPGRGGRQGRTRRGIRGADSGAKQRWYEEVHGMRVASEATVQWALRSKPGSYYLGPPKKELKKQNRAPEQEQPEELKEEE</sequence>
<reference evidence="2" key="1">
    <citation type="submission" date="2023-04" db="EMBL/GenBank/DDBJ databases">
        <title>Black Yeasts Isolated from many extreme environments.</title>
        <authorList>
            <person name="Coleine C."/>
            <person name="Stajich J.E."/>
            <person name="Selbmann L."/>
        </authorList>
    </citation>
    <scope>NUCLEOTIDE SEQUENCE</scope>
    <source>
        <strain evidence="2">CCFEE 5312</strain>
    </source>
</reference>
<keyword evidence="3" id="KW-1185">Reference proteome</keyword>
<feature type="region of interest" description="Disordered" evidence="1">
    <location>
        <begin position="256"/>
        <end position="289"/>
    </location>
</feature>
<evidence type="ECO:0000313" key="3">
    <source>
        <dbReference type="Proteomes" id="UP001271007"/>
    </source>
</evidence>
<feature type="region of interest" description="Disordered" evidence="1">
    <location>
        <begin position="191"/>
        <end position="232"/>
    </location>
</feature>
<dbReference type="AlphaFoldDB" id="A0AAJ0DAH7"/>
<organism evidence="2 3">
    <name type="scientific">Extremus antarcticus</name>
    <dbReference type="NCBI Taxonomy" id="702011"/>
    <lineage>
        <taxon>Eukaryota</taxon>
        <taxon>Fungi</taxon>
        <taxon>Dikarya</taxon>
        <taxon>Ascomycota</taxon>
        <taxon>Pezizomycotina</taxon>
        <taxon>Dothideomycetes</taxon>
        <taxon>Dothideomycetidae</taxon>
        <taxon>Mycosphaerellales</taxon>
        <taxon>Extremaceae</taxon>
        <taxon>Extremus</taxon>
    </lineage>
</organism>
<comment type="caution">
    <text evidence="2">The sequence shown here is derived from an EMBL/GenBank/DDBJ whole genome shotgun (WGS) entry which is preliminary data.</text>
</comment>
<evidence type="ECO:0000313" key="2">
    <source>
        <dbReference type="EMBL" id="KAK3050291.1"/>
    </source>
</evidence>